<dbReference type="Pfam" id="PF08583">
    <property type="entry name" value="Cmc1"/>
    <property type="match status" value="1"/>
</dbReference>
<keyword evidence="5" id="KW-1185">Reference proteome</keyword>
<dbReference type="EMBL" id="VTPC01004522">
    <property type="protein sequence ID" value="KAF2897024.1"/>
    <property type="molecule type" value="Genomic_DNA"/>
</dbReference>
<dbReference type="GO" id="GO:0005739">
    <property type="term" value="C:mitochondrion"/>
    <property type="evidence" value="ECO:0007669"/>
    <property type="project" value="UniProtKB-SubCell"/>
</dbReference>
<dbReference type="PANTHER" id="PTHR22977:SF5">
    <property type="entry name" value="COX ASSEMBLY MITOCHONDRIAL PROTEIN HOMOLOG"/>
    <property type="match status" value="1"/>
</dbReference>
<dbReference type="OrthoDB" id="6224010at2759"/>
<dbReference type="AlphaFoldDB" id="A0A8K0D0J1"/>
<evidence type="ECO:0000313" key="4">
    <source>
        <dbReference type="EMBL" id="KAF2897024.1"/>
    </source>
</evidence>
<accession>A0A8K0D0J1</accession>
<evidence type="ECO:0000256" key="3">
    <source>
        <dbReference type="RuleBase" id="RU364104"/>
    </source>
</evidence>
<dbReference type="PROSITE" id="PS51808">
    <property type="entry name" value="CHCH"/>
    <property type="match status" value="1"/>
</dbReference>
<name>A0A8K0D0J1_IGNLU</name>
<gene>
    <name evidence="4" type="ORF">ILUMI_09140</name>
</gene>
<keyword evidence="2" id="KW-1015">Disulfide bond</keyword>
<evidence type="ECO:0000256" key="2">
    <source>
        <dbReference type="ARBA" id="ARBA00023157"/>
    </source>
</evidence>
<dbReference type="InterPro" id="IPR013892">
    <property type="entry name" value="Cyt_c_biogenesis_Cmc1-like"/>
</dbReference>
<evidence type="ECO:0000313" key="5">
    <source>
        <dbReference type="Proteomes" id="UP000801492"/>
    </source>
</evidence>
<sequence>MTEIKEKTSVLPAKYAGGPLGLGDPDDLSLRKVEIEVMIPKKMRDIAKREKCIEEVKDFSECCKNSNVFMVFSCRKENAALKECLSRWYQDEEFKSRCKDEYLKERSEYRRTGISKQKSERLPTSM</sequence>
<proteinExistence type="inferred from homology"/>
<organism evidence="4 5">
    <name type="scientific">Ignelater luminosus</name>
    <name type="common">Cucubano</name>
    <name type="synonym">Pyrophorus luminosus</name>
    <dbReference type="NCBI Taxonomy" id="2038154"/>
    <lineage>
        <taxon>Eukaryota</taxon>
        <taxon>Metazoa</taxon>
        <taxon>Ecdysozoa</taxon>
        <taxon>Arthropoda</taxon>
        <taxon>Hexapoda</taxon>
        <taxon>Insecta</taxon>
        <taxon>Pterygota</taxon>
        <taxon>Neoptera</taxon>
        <taxon>Endopterygota</taxon>
        <taxon>Coleoptera</taxon>
        <taxon>Polyphaga</taxon>
        <taxon>Elateriformia</taxon>
        <taxon>Elateroidea</taxon>
        <taxon>Elateridae</taxon>
        <taxon>Agrypninae</taxon>
        <taxon>Pyrophorini</taxon>
        <taxon>Ignelater</taxon>
    </lineage>
</organism>
<keyword evidence="3" id="KW-0496">Mitochondrion</keyword>
<comment type="similarity">
    <text evidence="1 3">Belongs to the CMC family.</text>
</comment>
<comment type="caution">
    <text evidence="4">The sequence shown here is derived from an EMBL/GenBank/DDBJ whole genome shotgun (WGS) entry which is preliminary data.</text>
</comment>
<dbReference type="Proteomes" id="UP000801492">
    <property type="component" value="Unassembled WGS sequence"/>
</dbReference>
<dbReference type="PANTHER" id="PTHR22977">
    <property type="entry name" value="COX ASSEMBLY MITOCHONDRIAL PROTEIN"/>
    <property type="match status" value="1"/>
</dbReference>
<comment type="subcellular location">
    <subcellularLocation>
        <location evidence="3">Mitochondrion</location>
    </subcellularLocation>
</comment>
<protein>
    <recommendedName>
        <fullName evidence="3">COX assembly mitochondrial protein</fullName>
    </recommendedName>
</protein>
<evidence type="ECO:0000256" key="1">
    <source>
        <dbReference type="ARBA" id="ARBA00007347"/>
    </source>
</evidence>
<reference evidence="4" key="1">
    <citation type="submission" date="2019-08" db="EMBL/GenBank/DDBJ databases">
        <title>The genome of the North American firefly Photinus pyralis.</title>
        <authorList>
            <consortium name="Photinus pyralis genome working group"/>
            <person name="Fallon T.R."/>
            <person name="Sander Lower S.E."/>
            <person name="Weng J.-K."/>
        </authorList>
    </citation>
    <scope>NUCLEOTIDE SEQUENCE</scope>
    <source>
        <strain evidence="4">TRF0915ILg1</strain>
        <tissue evidence="4">Whole body</tissue>
    </source>
</reference>